<comment type="caution">
    <text evidence="2">The sequence shown here is derived from an EMBL/GenBank/DDBJ whole genome shotgun (WGS) entry which is preliminary data.</text>
</comment>
<evidence type="ECO:0000313" key="2">
    <source>
        <dbReference type="EMBL" id="KAJ8875472.1"/>
    </source>
</evidence>
<sequence length="838" mass="93717">MSSWRQLPRPGTALLDCRRNRLKVELQQSFRKVGRNHVLTVVPSLVYSSTSLICPLTSLLCPESSLMHPRNTTQPGATMTERLACSLLTKAIRVQSPAGHSEFSDDAVGRRVFSEIFRFRRCSMLTSITLIGSQNLDVKSRPNLFTRGGGEMALHPFIPLQPTSIHEPPLPVAPDNVTNISSPAAAGNISRDIVLTNRPVFRAAAAELQQRRPVVAGAIQVLVRLYTAETAPSNKVRDIIRCCDCTNLPSHSVHVHGLARLDDIYYSHCTLQGTSPQSSSWMDGLRMSHSWSDSNILERSWLQKLGSHSRISCSAWPAAGHARSAVTVPGTRKWPRQQVSGVELARRDVPTFFLPSAPRSQIARSATTMPPPPLLSFLSSITSSVAWSWSIDLFGGMSAESRFEIKYINSLGVFASVSTTRERARRSMLKYHRVIEVSMERRRNEGAGKTGDPRENPPTSGIVRHDSHLRKSGRPILVAWSDFGKPWKTEMRVQFSLNKMVWPQLKVPQVHAALREHFTPIQNTSRQFRTLRVAEMMHLQCVAVLPLSLPRFAASNTEKAPRRQAGPLMFIYVPRPGTGRSANRKYLAALKRHRNFANLFQDKLDFNHLQVRVSPFIGPQFVSLVPGDFMPITNLQEKFDWSGVKPAGHTGTFRIKSHWDFLLAEPPAGQAMIGRMRSDAILVRCTAEVGGNKPLSPLGIRQYRCDQGAVMLKCSSGSGRERLDEKCSTRALCLSKKRKLSHAVFNNQVSEERVRSHKLTLEGQLQSASGAPLPRICSRPQPLPCQGEALVFLSGWPTRWRRLPTRQVQLHSGFPRLLLHSELSTFEIRLMPFPANYM</sequence>
<gene>
    <name evidence="2" type="ORF">PR048_023367</name>
</gene>
<feature type="region of interest" description="Disordered" evidence="1">
    <location>
        <begin position="441"/>
        <end position="466"/>
    </location>
</feature>
<evidence type="ECO:0000256" key="1">
    <source>
        <dbReference type="SAM" id="MobiDB-lite"/>
    </source>
</evidence>
<dbReference type="Proteomes" id="UP001159363">
    <property type="component" value="Chromosome 8"/>
</dbReference>
<evidence type="ECO:0000313" key="3">
    <source>
        <dbReference type="Proteomes" id="UP001159363"/>
    </source>
</evidence>
<dbReference type="EMBL" id="JARBHB010000009">
    <property type="protein sequence ID" value="KAJ8875472.1"/>
    <property type="molecule type" value="Genomic_DNA"/>
</dbReference>
<protein>
    <submittedName>
        <fullName evidence="2">Uncharacterized protein</fullName>
    </submittedName>
</protein>
<feature type="compositionally biased region" description="Basic and acidic residues" evidence="1">
    <location>
        <begin position="441"/>
        <end position="455"/>
    </location>
</feature>
<proteinExistence type="predicted"/>
<name>A0ABQ9GTX0_9NEOP</name>
<keyword evidence="3" id="KW-1185">Reference proteome</keyword>
<accession>A0ABQ9GTX0</accession>
<organism evidence="2 3">
    <name type="scientific">Dryococelus australis</name>
    <dbReference type="NCBI Taxonomy" id="614101"/>
    <lineage>
        <taxon>Eukaryota</taxon>
        <taxon>Metazoa</taxon>
        <taxon>Ecdysozoa</taxon>
        <taxon>Arthropoda</taxon>
        <taxon>Hexapoda</taxon>
        <taxon>Insecta</taxon>
        <taxon>Pterygota</taxon>
        <taxon>Neoptera</taxon>
        <taxon>Polyneoptera</taxon>
        <taxon>Phasmatodea</taxon>
        <taxon>Verophasmatodea</taxon>
        <taxon>Anareolatae</taxon>
        <taxon>Phasmatidae</taxon>
        <taxon>Eurycanthinae</taxon>
        <taxon>Dryococelus</taxon>
    </lineage>
</organism>
<reference evidence="2 3" key="1">
    <citation type="submission" date="2023-02" db="EMBL/GenBank/DDBJ databases">
        <title>LHISI_Scaffold_Assembly.</title>
        <authorList>
            <person name="Stuart O.P."/>
            <person name="Cleave R."/>
            <person name="Magrath M.J.L."/>
            <person name="Mikheyev A.S."/>
        </authorList>
    </citation>
    <scope>NUCLEOTIDE SEQUENCE [LARGE SCALE GENOMIC DNA]</scope>
    <source>
        <strain evidence="2">Daus_M_001</strain>
        <tissue evidence="2">Leg muscle</tissue>
    </source>
</reference>